<dbReference type="Gene3D" id="3.60.40.10">
    <property type="entry name" value="PPM-type phosphatase domain"/>
    <property type="match status" value="1"/>
</dbReference>
<evidence type="ECO:0000313" key="5">
    <source>
        <dbReference type="Proteomes" id="UP000482960"/>
    </source>
</evidence>
<dbReference type="Pfam" id="PF07228">
    <property type="entry name" value="SpoIIE"/>
    <property type="match status" value="1"/>
</dbReference>
<feature type="domain" description="Response regulatory" evidence="3">
    <location>
        <begin position="1"/>
        <end position="117"/>
    </location>
</feature>
<comment type="caution">
    <text evidence="2">Lacks conserved residue(s) required for the propagation of feature annotation.</text>
</comment>
<dbReference type="SMART" id="SM00331">
    <property type="entry name" value="PP2C_SIG"/>
    <property type="match status" value="1"/>
</dbReference>
<dbReference type="SUPFAM" id="SSF81606">
    <property type="entry name" value="PP2C-like"/>
    <property type="match status" value="1"/>
</dbReference>
<reference evidence="4 5" key="2">
    <citation type="submission" date="2020-03" db="EMBL/GenBank/DDBJ databases">
        <authorList>
            <person name="Ichikawa N."/>
            <person name="Kimura A."/>
            <person name="Kitahashi Y."/>
            <person name="Uohara A."/>
        </authorList>
    </citation>
    <scope>NUCLEOTIDE SEQUENCE [LARGE SCALE GENOMIC DNA]</scope>
    <source>
        <strain evidence="4 5">NBRC 108638</strain>
    </source>
</reference>
<dbReference type="GO" id="GO:0000160">
    <property type="term" value="P:phosphorelay signal transduction system"/>
    <property type="evidence" value="ECO:0007669"/>
    <property type="project" value="InterPro"/>
</dbReference>
<evidence type="ECO:0000256" key="1">
    <source>
        <dbReference type="ARBA" id="ARBA00022801"/>
    </source>
</evidence>
<dbReference type="SUPFAM" id="SSF52172">
    <property type="entry name" value="CheY-like"/>
    <property type="match status" value="1"/>
</dbReference>
<dbReference type="PANTHER" id="PTHR43156:SF2">
    <property type="entry name" value="STAGE II SPORULATION PROTEIN E"/>
    <property type="match status" value="1"/>
</dbReference>
<sequence length="508" mass="54294">MLVADEDAAKRQRLVDRLKAAGHRTIEARTGAEALALVDAEPVDLVVLNVKLPDVTGFEVCERIKSTERHAALPVIYVSALAVQMIDRTRGLSGGADAYLTEPFEADELIASVHSLLRYYHARRHAEQLAQRMTRLAETTLALSLAPSVAKLLEAASAGAARIFEGPAVVFAETVDGAGMAAATNGPDSPTAIHVMNVDDPGAPVGIAVRVDAPGGWPLAAWPAGDTVSVAIARLRVDRAPVYVAVATGTQMSGYPMLRQLAQAVAAAVEAQRSYDEEHRIAVTLQRSLLPPRVPQIAGLDIAVRYEPASAETEIGGDFYELTMIEGDLLVAIGDVTGHSLHAATVMAELRHAVRAYAVEGHPPGAVLHRVDVMMRTLLPGELATLCLLLLDPGTGRIRMASAGHLPPLVVTRDRKVRYHEHLATLLGVRAHRPDDIEFTLPKGGTLVLFTDGLIERRGSDIDEGLSTLANAASRVDADIERFCDRLLAELSGPEVDDDIALVAIRRA</sequence>
<evidence type="ECO:0000313" key="4">
    <source>
        <dbReference type="EMBL" id="GFJ90228.1"/>
    </source>
</evidence>
<organism evidence="4 5">
    <name type="scientific">Phytohabitans rumicis</name>
    <dbReference type="NCBI Taxonomy" id="1076125"/>
    <lineage>
        <taxon>Bacteria</taxon>
        <taxon>Bacillati</taxon>
        <taxon>Actinomycetota</taxon>
        <taxon>Actinomycetes</taxon>
        <taxon>Micromonosporales</taxon>
        <taxon>Micromonosporaceae</taxon>
    </lineage>
</organism>
<name>A0A6V8L5E7_9ACTN</name>
<evidence type="ECO:0000259" key="3">
    <source>
        <dbReference type="PROSITE" id="PS50110"/>
    </source>
</evidence>
<dbReference type="InterPro" id="IPR011006">
    <property type="entry name" value="CheY-like_superfamily"/>
</dbReference>
<dbReference type="SMART" id="SM00448">
    <property type="entry name" value="REC"/>
    <property type="match status" value="1"/>
</dbReference>
<dbReference type="PROSITE" id="PS50110">
    <property type="entry name" value="RESPONSE_REGULATORY"/>
    <property type="match status" value="1"/>
</dbReference>
<dbReference type="Pfam" id="PF00072">
    <property type="entry name" value="Response_reg"/>
    <property type="match status" value="1"/>
</dbReference>
<gene>
    <name evidence="4" type="ORF">Prum_038700</name>
</gene>
<evidence type="ECO:0000256" key="2">
    <source>
        <dbReference type="PROSITE-ProRule" id="PRU00169"/>
    </source>
</evidence>
<dbReference type="InterPro" id="IPR001932">
    <property type="entry name" value="PPM-type_phosphatase-like_dom"/>
</dbReference>
<protein>
    <recommendedName>
        <fullName evidence="3">Response regulatory domain-containing protein</fullName>
    </recommendedName>
</protein>
<dbReference type="InterPro" id="IPR036457">
    <property type="entry name" value="PPM-type-like_dom_sf"/>
</dbReference>
<keyword evidence="5" id="KW-1185">Reference proteome</keyword>
<dbReference type="InterPro" id="IPR052016">
    <property type="entry name" value="Bact_Sigma-Reg"/>
</dbReference>
<proteinExistence type="predicted"/>
<dbReference type="PANTHER" id="PTHR43156">
    <property type="entry name" value="STAGE II SPORULATION PROTEIN E-RELATED"/>
    <property type="match status" value="1"/>
</dbReference>
<dbReference type="AlphaFoldDB" id="A0A6V8L5E7"/>
<dbReference type="Proteomes" id="UP000482960">
    <property type="component" value="Unassembled WGS sequence"/>
</dbReference>
<reference evidence="4 5" key="1">
    <citation type="submission" date="2020-03" db="EMBL/GenBank/DDBJ databases">
        <title>Whole genome shotgun sequence of Phytohabitans rumicis NBRC 108638.</title>
        <authorList>
            <person name="Komaki H."/>
            <person name="Tamura T."/>
        </authorList>
    </citation>
    <scope>NUCLEOTIDE SEQUENCE [LARGE SCALE GENOMIC DNA]</scope>
    <source>
        <strain evidence="4 5">NBRC 108638</strain>
    </source>
</reference>
<comment type="caution">
    <text evidence="4">The sequence shown here is derived from an EMBL/GenBank/DDBJ whole genome shotgun (WGS) entry which is preliminary data.</text>
</comment>
<accession>A0A6V8L5E7</accession>
<dbReference type="Gene3D" id="3.40.50.2300">
    <property type="match status" value="1"/>
</dbReference>
<dbReference type="EMBL" id="BLPG01000001">
    <property type="protein sequence ID" value="GFJ90228.1"/>
    <property type="molecule type" value="Genomic_DNA"/>
</dbReference>
<dbReference type="InterPro" id="IPR001789">
    <property type="entry name" value="Sig_transdc_resp-reg_receiver"/>
</dbReference>
<keyword evidence="1" id="KW-0378">Hydrolase</keyword>
<dbReference type="GO" id="GO:0016791">
    <property type="term" value="F:phosphatase activity"/>
    <property type="evidence" value="ECO:0007669"/>
    <property type="project" value="TreeGrafter"/>
</dbReference>